<keyword evidence="3" id="KW-1185">Reference proteome</keyword>
<evidence type="ECO:0000313" key="2">
    <source>
        <dbReference type="EMBL" id="RZT75708.1"/>
    </source>
</evidence>
<sequence>MTPIRDYMSGDHRRCDDLFAAVEQSLSQPDPALPAQLFADFCQATLAHFQAEEEALFPAFEQATGIRMGPTQMMRLEHVQMRSLMDEARQALAAGDQDDYLGAAETLLILMQQHNLKEENVLYPMCDEHLAGHAGELLPLLQKTTGSAQS</sequence>
<dbReference type="Pfam" id="PF01814">
    <property type="entry name" value="Hemerythrin"/>
    <property type="match status" value="1"/>
</dbReference>
<name>A0ABY0IMY1_9RHOO</name>
<dbReference type="RefSeq" id="WP_130460031.1">
    <property type="nucleotide sequence ID" value="NZ_SHKM01000003.1"/>
</dbReference>
<feature type="domain" description="Hemerythrin-like" evidence="1">
    <location>
        <begin position="6"/>
        <end position="126"/>
    </location>
</feature>
<evidence type="ECO:0000313" key="3">
    <source>
        <dbReference type="Proteomes" id="UP000292136"/>
    </source>
</evidence>
<organism evidence="2 3">
    <name type="scientific">Azospira oryzae</name>
    <dbReference type="NCBI Taxonomy" id="146939"/>
    <lineage>
        <taxon>Bacteria</taxon>
        <taxon>Pseudomonadati</taxon>
        <taxon>Pseudomonadota</taxon>
        <taxon>Betaproteobacteria</taxon>
        <taxon>Rhodocyclales</taxon>
        <taxon>Rhodocyclaceae</taxon>
        <taxon>Azospira</taxon>
    </lineage>
</organism>
<reference evidence="2 3" key="1">
    <citation type="submission" date="2019-02" db="EMBL/GenBank/DDBJ databases">
        <title>Genomic Encyclopedia of Type Strains, Phase IV (KMG-IV): sequencing the most valuable type-strain genomes for metagenomic binning, comparative biology and taxonomic classification.</title>
        <authorList>
            <person name="Goeker M."/>
        </authorList>
    </citation>
    <scope>NUCLEOTIDE SEQUENCE [LARGE SCALE GENOMIC DNA]</scope>
    <source>
        <strain evidence="2 3">DSM 21223</strain>
    </source>
</reference>
<dbReference type="PANTHER" id="PTHR39966">
    <property type="entry name" value="BLL2471 PROTEIN-RELATED"/>
    <property type="match status" value="1"/>
</dbReference>
<dbReference type="EMBL" id="SHKM01000003">
    <property type="protein sequence ID" value="RZT75708.1"/>
    <property type="molecule type" value="Genomic_DNA"/>
</dbReference>
<dbReference type="Gene3D" id="1.20.120.520">
    <property type="entry name" value="nmb1532 protein domain like"/>
    <property type="match status" value="1"/>
</dbReference>
<evidence type="ECO:0000259" key="1">
    <source>
        <dbReference type="Pfam" id="PF01814"/>
    </source>
</evidence>
<dbReference type="Proteomes" id="UP000292136">
    <property type="component" value="Unassembled WGS sequence"/>
</dbReference>
<protein>
    <submittedName>
        <fullName evidence="2">Hemerythrin HHE cation binding domain-containing protein</fullName>
    </submittedName>
</protein>
<comment type="caution">
    <text evidence="2">The sequence shown here is derived from an EMBL/GenBank/DDBJ whole genome shotgun (WGS) entry which is preliminary data.</text>
</comment>
<proteinExistence type="predicted"/>
<gene>
    <name evidence="2" type="ORF">EV678_2894</name>
</gene>
<dbReference type="InterPro" id="IPR012312">
    <property type="entry name" value="Hemerythrin-like"/>
</dbReference>
<accession>A0ABY0IMY1</accession>
<dbReference type="PANTHER" id="PTHR39966:SF3">
    <property type="entry name" value="DUF438 DOMAIN-CONTAINING PROTEIN"/>
    <property type="match status" value="1"/>
</dbReference>